<dbReference type="Gene3D" id="2.60.120.330">
    <property type="entry name" value="B-lactam Antibiotic, Isopenicillin N Synthase, Chain"/>
    <property type="match status" value="1"/>
</dbReference>
<proteinExistence type="predicted"/>
<protein>
    <recommendedName>
        <fullName evidence="5">Phytanoyl-CoA dioxygenase</fullName>
    </recommendedName>
</protein>
<accession>D3AX62</accession>
<keyword evidence="2" id="KW-1133">Transmembrane helix</keyword>
<comment type="caution">
    <text evidence="3">The sequence shown here is derived from an EMBL/GenBank/DDBJ whole genome shotgun (WGS) entry which is preliminary data.</text>
</comment>
<dbReference type="STRING" id="670386.D3AX62"/>
<dbReference type="EMBL" id="ADBJ01000003">
    <property type="protein sequence ID" value="EFA86131.1"/>
    <property type="molecule type" value="Genomic_DNA"/>
</dbReference>
<keyword evidence="4" id="KW-1185">Reference proteome</keyword>
<evidence type="ECO:0008006" key="5">
    <source>
        <dbReference type="Google" id="ProtNLM"/>
    </source>
</evidence>
<keyword evidence="2" id="KW-0812">Transmembrane</keyword>
<keyword evidence="2" id="KW-0472">Membrane</keyword>
<dbReference type="Pfam" id="PF07350">
    <property type="entry name" value="Gig2-like"/>
    <property type="match status" value="1"/>
</dbReference>
<feature type="region of interest" description="Disordered" evidence="1">
    <location>
        <begin position="206"/>
        <end position="236"/>
    </location>
</feature>
<dbReference type="PANTHER" id="PTHR31630">
    <property type="entry name" value="PHYTANOYL-COA DIOXYGENASE-RELATED-RELATED"/>
    <property type="match status" value="1"/>
</dbReference>
<dbReference type="Proteomes" id="UP000001396">
    <property type="component" value="Unassembled WGS sequence"/>
</dbReference>
<gene>
    <name evidence="3" type="ORF">PPL_00691</name>
</gene>
<feature type="compositionally biased region" description="Basic and acidic residues" evidence="1">
    <location>
        <begin position="214"/>
        <end position="230"/>
    </location>
</feature>
<dbReference type="PANTHER" id="PTHR31630:SF9">
    <property type="entry name" value="PHYTANOYL-COA DIOXYGENASE"/>
    <property type="match status" value="1"/>
</dbReference>
<reference evidence="3 4" key="1">
    <citation type="journal article" date="2011" name="Genome Res.">
        <title>Phylogeny-wide analysis of social amoeba genomes highlights ancient origins for complex intercellular communication.</title>
        <authorList>
            <person name="Heidel A.J."/>
            <person name="Lawal H.M."/>
            <person name="Felder M."/>
            <person name="Schilde C."/>
            <person name="Helps N.R."/>
            <person name="Tunggal B."/>
            <person name="Rivero F."/>
            <person name="John U."/>
            <person name="Schleicher M."/>
            <person name="Eichinger L."/>
            <person name="Platzer M."/>
            <person name="Noegel A.A."/>
            <person name="Schaap P."/>
            <person name="Gloeckner G."/>
        </authorList>
    </citation>
    <scope>NUCLEOTIDE SEQUENCE [LARGE SCALE GENOMIC DNA]</scope>
    <source>
        <strain evidence="4">ATCC 26659 / Pp 5 / PN500</strain>
    </source>
</reference>
<feature type="transmembrane region" description="Helical" evidence="2">
    <location>
        <begin position="464"/>
        <end position="488"/>
    </location>
</feature>
<evidence type="ECO:0000256" key="2">
    <source>
        <dbReference type="SAM" id="Phobius"/>
    </source>
</evidence>
<name>D3AX62_HETP5</name>
<dbReference type="InParanoid" id="D3AX62"/>
<dbReference type="InterPro" id="IPR010856">
    <property type="entry name" value="Gig2-like"/>
</dbReference>
<dbReference type="SUPFAM" id="SSF51197">
    <property type="entry name" value="Clavaminate synthase-like"/>
    <property type="match status" value="1"/>
</dbReference>
<evidence type="ECO:0000313" key="4">
    <source>
        <dbReference type="Proteomes" id="UP000001396"/>
    </source>
</evidence>
<dbReference type="RefSeq" id="XP_020438236.1">
    <property type="nucleotide sequence ID" value="XM_020571713.1"/>
</dbReference>
<evidence type="ECO:0000313" key="3">
    <source>
        <dbReference type="EMBL" id="EFA86131.1"/>
    </source>
</evidence>
<organism evidence="3 4">
    <name type="scientific">Heterostelium pallidum (strain ATCC 26659 / Pp 5 / PN500)</name>
    <name type="common">Cellular slime mold</name>
    <name type="synonym">Polysphondylium pallidum</name>
    <dbReference type="NCBI Taxonomy" id="670386"/>
    <lineage>
        <taxon>Eukaryota</taxon>
        <taxon>Amoebozoa</taxon>
        <taxon>Evosea</taxon>
        <taxon>Eumycetozoa</taxon>
        <taxon>Dictyostelia</taxon>
        <taxon>Acytosteliales</taxon>
        <taxon>Acytosteliaceae</taxon>
        <taxon>Heterostelium</taxon>
    </lineage>
</organism>
<evidence type="ECO:0000256" key="1">
    <source>
        <dbReference type="SAM" id="MobiDB-lite"/>
    </source>
</evidence>
<sequence>MFGRLLTRNQHIIINNNNCFIENIKRSSSCCLFNSSSGSSGSHNNINNNNIQKRYYFKYNNNSNRHQSMTLDRNISNKTLVIDDNVNILDDKDIAHYKEFGYVVKRNLFGNDADQSLMTEHQMEIRRYLAKQAGIHFDESLKIGSFEESQLLKLQEDKMSKVSTGFGGMVNFYHGQAMYKIREHPSLYKSFEQLYDATYSHSDANSKQWPNDYQHFDPKHISSNETKENNDDSSNGNEAEQLLLRNQPTVQKGTGTHLDCNPFHLFRGERISKESNTVELIPLRFWQPIQAFVALSDTVEPGNGGFCETDPELVKQLQHIPMQRGDVIFWDWRIPHCNDEVHSGTAVREVVYSAHLPAVPLNDRYALEQLNWYHKGVHPTYTSKQFATLESIDYQLPTLTPLGKQLMNIDKWSLDLQQQQQQPSSSTSIENKTQTQIDHLCIGPHSADFVCQVKSFVNGIGVAYYIYHVSLPESVILMLSVHFLVIVFKSIK</sequence>
<dbReference type="InterPro" id="IPR027443">
    <property type="entry name" value="IPNS-like_sf"/>
</dbReference>
<dbReference type="AlphaFoldDB" id="D3AX62"/>
<dbReference type="GeneID" id="31356222"/>